<proteinExistence type="predicted"/>
<evidence type="ECO:0000313" key="1">
    <source>
        <dbReference type="EMBL" id="PVD32620.1"/>
    </source>
</evidence>
<dbReference type="AlphaFoldDB" id="A0A2T7PGV3"/>
<sequence>MRNAPKVTKNRQRYPAIMIKHPDCSPGTYIIRHCACARDSLRRKASDEGLGAKRLTLYS</sequence>
<evidence type="ECO:0000313" key="2">
    <source>
        <dbReference type="Proteomes" id="UP000245119"/>
    </source>
</evidence>
<organism evidence="1 2">
    <name type="scientific">Pomacea canaliculata</name>
    <name type="common">Golden apple snail</name>
    <dbReference type="NCBI Taxonomy" id="400727"/>
    <lineage>
        <taxon>Eukaryota</taxon>
        <taxon>Metazoa</taxon>
        <taxon>Spiralia</taxon>
        <taxon>Lophotrochozoa</taxon>
        <taxon>Mollusca</taxon>
        <taxon>Gastropoda</taxon>
        <taxon>Caenogastropoda</taxon>
        <taxon>Architaenioglossa</taxon>
        <taxon>Ampullarioidea</taxon>
        <taxon>Ampullariidae</taxon>
        <taxon>Pomacea</taxon>
    </lineage>
</organism>
<dbReference type="EMBL" id="PZQS01000004">
    <property type="protein sequence ID" value="PVD32620.1"/>
    <property type="molecule type" value="Genomic_DNA"/>
</dbReference>
<accession>A0A2T7PGV3</accession>
<reference evidence="1 2" key="1">
    <citation type="submission" date="2018-04" db="EMBL/GenBank/DDBJ databases">
        <title>The genome of golden apple snail Pomacea canaliculata provides insight into stress tolerance and invasive adaptation.</title>
        <authorList>
            <person name="Liu C."/>
            <person name="Liu B."/>
            <person name="Ren Y."/>
            <person name="Zhang Y."/>
            <person name="Wang H."/>
            <person name="Li S."/>
            <person name="Jiang F."/>
            <person name="Yin L."/>
            <person name="Zhang G."/>
            <person name="Qian W."/>
            <person name="Fan W."/>
        </authorList>
    </citation>
    <scope>NUCLEOTIDE SEQUENCE [LARGE SCALE GENOMIC DNA]</scope>
    <source>
        <strain evidence="1">SZHN2017</strain>
        <tissue evidence="1">Muscle</tissue>
    </source>
</reference>
<gene>
    <name evidence="1" type="ORF">C0Q70_08062</name>
</gene>
<keyword evidence="2" id="KW-1185">Reference proteome</keyword>
<comment type="caution">
    <text evidence="1">The sequence shown here is derived from an EMBL/GenBank/DDBJ whole genome shotgun (WGS) entry which is preliminary data.</text>
</comment>
<dbReference type="Proteomes" id="UP000245119">
    <property type="component" value="Linkage Group LG4"/>
</dbReference>
<protein>
    <submittedName>
        <fullName evidence="1">Uncharacterized protein</fullName>
    </submittedName>
</protein>
<name>A0A2T7PGV3_POMCA</name>